<protein>
    <submittedName>
        <fullName evidence="4">tRNA-binding region domain protein</fullName>
        <ecNumber evidence="4">6.1.1.-</ecNumber>
    </submittedName>
</protein>
<dbReference type="PANTHER" id="PTHR11586">
    <property type="entry name" value="TRNA-AMINOACYLATION COFACTOR ARC1 FAMILY MEMBER"/>
    <property type="match status" value="1"/>
</dbReference>
<dbReference type="SUPFAM" id="SSF50249">
    <property type="entry name" value="Nucleic acid-binding proteins"/>
    <property type="match status" value="1"/>
</dbReference>
<reference evidence="4" key="1">
    <citation type="submission" date="2013-08" db="EMBL/GenBank/DDBJ databases">
        <authorList>
            <person name="Mendez C."/>
            <person name="Richter M."/>
            <person name="Ferrer M."/>
            <person name="Sanchez J."/>
        </authorList>
    </citation>
    <scope>NUCLEOTIDE SEQUENCE</scope>
</reference>
<feature type="domain" description="TRNA-binding" evidence="3">
    <location>
        <begin position="12"/>
        <end position="113"/>
    </location>
</feature>
<dbReference type="GO" id="GO:0000049">
    <property type="term" value="F:tRNA binding"/>
    <property type="evidence" value="ECO:0007669"/>
    <property type="project" value="UniProtKB-KW"/>
</dbReference>
<dbReference type="Pfam" id="PF01588">
    <property type="entry name" value="tRNA_bind"/>
    <property type="match status" value="1"/>
</dbReference>
<dbReference type="GO" id="GO:0016874">
    <property type="term" value="F:ligase activity"/>
    <property type="evidence" value="ECO:0007669"/>
    <property type="project" value="UniProtKB-KW"/>
</dbReference>
<dbReference type="AlphaFoldDB" id="T0ZQK5"/>
<proteinExistence type="predicted"/>
<dbReference type="EC" id="6.1.1.-" evidence="4"/>
<dbReference type="Gene3D" id="2.40.50.140">
    <property type="entry name" value="Nucleic acid-binding proteins"/>
    <property type="match status" value="1"/>
</dbReference>
<accession>T0ZQK5</accession>
<keyword evidence="4" id="KW-0436">Ligase</keyword>
<dbReference type="PANTHER" id="PTHR11586:SF37">
    <property type="entry name" value="TRNA-BINDING DOMAIN-CONTAINING PROTEIN"/>
    <property type="match status" value="1"/>
</dbReference>
<keyword evidence="2" id="KW-0694">RNA-binding</keyword>
<dbReference type="EMBL" id="AUZZ01006300">
    <property type="protein sequence ID" value="EQD46787.1"/>
    <property type="molecule type" value="Genomic_DNA"/>
</dbReference>
<keyword evidence="1" id="KW-0820">tRNA-binding</keyword>
<reference evidence="4" key="2">
    <citation type="journal article" date="2014" name="ISME J.">
        <title>Microbial stratification in low pH oxic and suboxic macroscopic growths along an acid mine drainage.</title>
        <authorList>
            <person name="Mendez-Garcia C."/>
            <person name="Mesa V."/>
            <person name="Sprenger R.R."/>
            <person name="Richter M."/>
            <person name="Diez M.S."/>
            <person name="Solano J."/>
            <person name="Bargiela R."/>
            <person name="Golyshina O.V."/>
            <person name="Manteca A."/>
            <person name="Ramos J.L."/>
            <person name="Gallego J.R."/>
            <person name="Llorente I."/>
            <person name="Martins Dos Santos V.A."/>
            <person name="Jensen O.N."/>
            <person name="Pelaez A.I."/>
            <person name="Sanchez J."/>
            <person name="Ferrer M."/>
        </authorList>
    </citation>
    <scope>NUCLEOTIDE SEQUENCE</scope>
</reference>
<comment type="caution">
    <text evidence="4">The sequence shown here is derived from an EMBL/GenBank/DDBJ whole genome shotgun (WGS) entry which is preliminary data.</text>
</comment>
<organism evidence="4">
    <name type="scientific">mine drainage metagenome</name>
    <dbReference type="NCBI Taxonomy" id="410659"/>
    <lineage>
        <taxon>unclassified sequences</taxon>
        <taxon>metagenomes</taxon>
        <taxon>ecological metagenomes</taxon>
    </lineage>
</organism>
<evidence type="ECO:0000259" key="3">
    <source>
        <dbReference type="PROSITE" id="PS50886"/>
    </source>
</evidence>
<gene>
    <name evidence="4" type="ORF">B2A_08738</name>
</gene>
<dbReference type="InterPro" id="IPR002547">
    <property type="entry name" value="tRNA-bd_dom"/>
</dbReference>
<dbReference type="InterPro" id="IPR012340">
    <property type="entry name" value="NA-bd_OB-fold"/>
</dbReference>
<evidence type="ECO:0000256" key="2">
    <source>
        <dbReference type="ARBA" id="ARBA00022884"/>
    </source>
</evidence>
<dbReference type="InterPro" id="IPR051270">
    <property type="entry name" value="Tyrosine-tRNA_ligase_regulator"/>
</dbReference>
<sequence>MLLAIKMANISELSDLNLRVGKIIEVEEISTRKPMYKLTIDLGELGTRGIIAGIKPYYSREALLNKTVIVVADLEPKKIGEHISEGMVLAAEAGEKVLLLTIDGDLPPGSKVR</sequence>
<dbReference type="PROSITE" id="PS50886">
    <property type="entry name" value="TRBD"/>
    <property type="match status" value="1"/>
</dbReference>
<name>T0ZQK5_9ZZZZ</name>
<evidence type="ECO:0000256" key="1">
    <source>
        <dbReference type="ARBA" id="ARBA00022555"/>
    </source>
</evidence>
<evidence type="ECO:0000313" key="4">
    <source>
        <dbReference type="EMBL" id="EQD46787.1"/>
    </source>
</evidence>